<dbReference type="AlphaFoldDB" id="A0A9D1ELW0"/>
<keyword evidence="1" id="KW-1133">Transmembrane helix</keyword>
<keyword evidence="1" id="KW-0472">Membrane</keyword>
<proteinExistence type="predicted"/>
<comment type="caution">
    <text evidence="2">The sequence shown here is derived from an EMBL/GenBank/DDBJ whole genome shotgun (WGS) entry which is preliminary data.</text>
</comment>
<evidence type="ECO:0000256" key="1">
    <source>
        <dbReference type="SAM" id="Phobius"/>
    </source>
</evidence>
<dbReference type="Proteomes" id="UP000886841">
    <property type="component" value="Unassembled WGS sequence"/>
</dbReference>
<dbReference type="EMBL" id="DVHU01000111">
    <property type="protein sequence ID" value="HIR94238.1"/>
    <property type="molecule type" value="Genomic_DNA"/>
</dbReference>
<gene>
    <name evidence="2" type="ORF">IAB98_12545</name>
</gene>
<reference evidence="2" key="2">
    <citation type="journal article" date="2021" name="PeerJ">
        <title>Extensive microbial diversity within the chicken gut microbiome revealed by metagenomics and culture.</title>
        <authorList>
            <person name="Gilroy R."/>
            <person name="Ravi A."/>
            <person name="Getino M."/>
            <person name="Pursley I."/>
            <person name="Horton D.L."/>
            <person name="Alikhan N.F."/>
            <person name="Baker D."/>
            <person name="Gharbi K."/>
            <person name="Hall N."/>
            <person name="Watson M."/>
            <person name="Adriaenssens E.M."/>
            <person name="Foster-Nyarko E."/>
            <person name="Jarju S."/>
            <person name="Secka A."/>
            <person name="Antonio M."/>
            <person name="Oren A."/>
            <person name="Chaudhuri R.R."/>
            <person name="La Ragione R."/>
            <person name="Hildebrand F."/>
            <person name="Pallen M.J."/>
        </authorList>
    </citation>
    <scope>NUCLEOTIDE SEQUENCE</scope>
    <source>
        <strain evidence="2">ChiSxjej1B13-7041</strain>
    </source>
</reference>
<evidence type="ECO:0000313" key="2">
    <source>
        <dbReference type="EMBL" id="HIR94238.1"/>
    </source>
</evidence>
<organism evidence="2 3">
    <name type="scientific">Candidatus Egerieimonas intestinavium</name>
    <dbReference type="NCBI Taxonomy" id="2840777"/>
    <lineage>
        <taxon>Bacteria</taxon>
        <taxon>Bacillati</taxon>
        <taxon>Bacillota</taxon>
        <taxon>Clostridia</taxon>
        <taxon>Lachnospirales</taxon>
        <taxon>Lachnospiraceae</taxon>
        <taxon>Lachnospiraceae incertae sedis</taxon>
        <taxon>Candidatus Egerieimonas</taxon>
    </lineage>
</organism>
<dbReference type="PROSITE" id="PS51257">
    <property type="entry name" value="PROKAR_LIPOPROTEIN"/>
    <property type="match status" value="1"/>
</dbReference>
<reference evidence="2" key="1">
    <citation type="submission" date="2020-10" db="EMBL/GenBank/DDBJ databases">
        <authorList>
            <person name="Gilroy R."/>
        </authorList>
    </citation>
    <scope>NUCLEOTIDE SEQUENCE</scope>
    <source>
        <strain evidence="2">ChiSxjej1B13-7041</strain>
    </source>
</reference>
<feature type="transmembrane region" description="Helical" evidence="1">
    <location>
        <begin position="12"/>
        <end position="40"/>
    </location>
</feature>
<keyword evidence="1" id="KW-0812">Transmembrane</keyword>
<protein>
    <submittedName>
        <fullName evidence="2">Uncharacterized protein</fullName>
    </submittedName>
</protein>
<evidence type="ECO:0000313" key="3">
    <source>
        <dbReference type="Proteomes" id="UP000886841"/>
    </source>
</evidence>
<accession>A0A9D1ELW0</accession>
<name>A0A9D1ELW0_9FIRM</name>
<sequence>MTFRNNEKVYQTISSTGAGCLALGIVILVTGIVAGIMMIVGGARLLSRKKDITI</sequence>